<dbReference type="PANTHER" id="PTHR35201">
    <property type="entry name" value="TERPENE SYNTHASE"/>
    <property type="match status" value="1"/>
</dbReference>
<evidence type="ECO:0000256" key="4">
    <source>
        <dbReference type="ARBA" id="ARBA00022842"/>
    </source>
</evidence>
<keyword evidence="5 6" id="KW-0456">Lyase</keyword>
<dbReference type="OrthoDB" id="2861623at2759"/>
<gene>
    <name evidence="7" type="ORF">JAAARDRAFT_192672</name>
</gene>
<dbReference type="SUPFAM" id="SSF48576">
    <property type="entry name" value="Terpenoid synthases"/>
    <property type="match status" value="1"/>
</dbReference>
<comment type="similarity">
    <text evidence="2 6">Belongs to the terpene synthase family.</text>
</comment>
<proteinExistence type="inferred from homology"/>
<evidence type="ECO:0000256" key="2">
    <source>
        <dbReference type="ARBA" id="ARBA00006333"/>
    </source>
</evidence>
<evidence type="ECO:0000313" key="8">
    <source>
        <dbReference type="Proteomes" id="UP000027265"/>
    </source>
</evidence>
<dbReference type="EMBL" id="KL197716">
    <property type="protein sequence ID" value="KDQ59128.1"/>
    <property type="molecule type" value="Genomic_DNA"/>
</dbReference>
<dbReference type="Gene3D" id="1.10.600.10">
    <property type="entry name" value="Farnesyl Diphosphate Synthase"/>
    <property type="match status" value="1"/>
</dbReference>
<dbReference type="GO" id="GO:0008299">
    <property type="term" value="P:isoprenoid biosynthetic process"/>
    <property type="evidence" value="ECO:0007669"/>
    <property type="project" value="UniProtKB-ARBA"/>
</dbReference>
<dbReference type="PANTHER" id="PTHR35201:SF4">
    <property type="entry name" value="BETA-PINACENE SYNTHASE-RELATED"/>
    <property type="match status" value="1"/>
</dbReference>
<dbReference type="EC" id="4.2.3.-" evidence="6"/>
<dbReference type="InterPro" id="IPR034686">
    <property type="entry name" value="Terpene_cyclase-like_2"/>
</dbReference>
<dbReference type="HOGENOM" id="CLU_042538_2_1_1"/>
<dbReference type="GO" id="GO:0046872">
    <property type="term" value="F:metal ion binding"/>
    <property type="evidence" value="ECO:0007669"/>
    <property type="project" value="UniProtKB-KW"/>
</dbReference>
<dbReference type="Pfam" id="PF19086">
    <property type="entry name" value="Terpene_syn_C_2"/>
    <property type="match status" value="1"/>
</dbReference>
<dbReference type="GO" id="GO:0010333">
    <property type="term" value="F:terpene synthase activity"/>
    <property type="evidence" value="ECO:0007669"/>
    <property type="project" value="InterPro"/>
</dbReference>
<comment type="cofactor">
    <cofactor evidence="1 6">
        <name>Mg(2+)</name>
        <dbReference type="ChEBI" id="CHEBI:18420"/>
    </cofactor>
</comment>
<dbReference type="InParanoid" id="A0A067PWC7"/>
<dbReference type="AlphaFoldDB" id="A0A067PWC7"/>
<evidence type="ECO:0000313" key="7">
    <source>
        <dbReference type="EMBL" id="KDQ59128.1"/>
    </source>
</evidence>
<sequence>MPGATSTSQTFLLPDLLAHFPLSPMVNPSYKSVSASSKSWVQSHTARPCVDLDGILSTVHDPSDVELSGLLAALCFPSATKEELRICADVAGFLGILHEVVDASEEGEVEVLEEVLTEVLCGSKVGGLGGASVLGGMASCVLERLQQRCSKGVHHRLTNTIQGFIHSMASEASSRAQDKFKIPDLESYIVTRRNTSGCKPLLSLVEFASGVDLADDVIEHPVVQGMREVANDIVTWASDIFSYEYEDPHCDDNKDNMVSILMHPTSLGLSCQSAVDFIGDLCIDSISHFLSLRRSLPSWGPEVDPELDVYVDCLESWVVGSLYWMEVSSQAL</sequence>
<keyword evidence="4 6" id="KW-0460">Magnesium</keyword>
<evidence type="ECO:0000256" key="6">
    <source>
        <dbReference type="RuleBase" id="RU366034"/>
    </source>
</evidence>
<name>A0A067PWC7_9AGAM</name>
<dbReference type="InterPro" id="IPR008949">
    <property type="entry name" value="Isoprenoid_synthase_dom_sf"/>
</dbReference>
<evidence type="ECO:0000256" key="5">
    <source>
        <dbReference type="ARBA" id="ARBA00023239"/>
    </source>
</evidence>
<reference evidence="8" key="1">
    <citation type="journal article" date="2014" name="Proc. Natl. Acad. Sci. U.S.A.">
        <title>Extensive sampling of basidiomycete genomes demonstrates inadequacy of the white-rot/brown-rot paradigm for wood decay fungi.</title>
        <authorList>
            <person name="Riley R."/>
            <person name="Salamov A.A."/>
            <person name="Brown D.W."/>
            <person name="Nagy L.G."/>
            <person name="Floudas D."/>
            <person name="Held B.W."/>
            <person name="Levasseur A."/>
            <person name="Lombard V."/>
            <person name="Morin E."/>
            <person name="Otillar R."/>
            <person name="Lindquist E.A."/>
            <person name="Sun H."/>
            <person name="LaButti K.M."/>
            <person name="Schmutz J."/>
            <person name="Jabbour D."/>
            <person name="Luo H."/>
            <person name="Baker S.E."/>
            <person name="Pisabarro A.G."/>
            <person name="Walton J.D."/>
            <person name="Blanchette R.A."/>
            <person name="Henrissat B."/>
            <person name="Martin F."/>
            <person name="Cullen D."/>
            <person name="Hibbett D.S."/>
            <person name="Grigoriev I.V."/>
        </authorList>
    </citation>
    <scope>NUCLEOTIDE SEQUENCE [LARGE SCALE GENOMIC DNA]</scope>
    <source>
        <strain evidence="8">MUCL 33604</strain>
    </source>
</reference>
<evidence type="ECO:0000256" key="1">
    <source>
        <dbReference type="ARBA" id="ARBA00001946"/>
    </source>
</evidence>
<organism evidence="7 8">
    <name type="scientific">Jaapia argillacea MUCL 33604</name>
    <dbReference type="NCBI Taxonomy" id="933084"/>
    <lineage>
        <taxon>Eukaryota</taxon>
        <taxon>Fungi</taxon>
        <taxon>Dikarya</taxon>
        <taxon>Basidiomycota</taxon>
        <taxon>Agaricomycotina</taxon>
        <taxon>Agaricomycetes</taxon>
        <taxon>Agaricomycetidae</taxon>
        <taxon>Jaapiales</taxon>
        <taxon>Jaapiaceae</taxon>
        <taxon>Jaapia</taxon>
    </lineage>
</organism>
<evidence type="ECO:0000256" key="3">
    <source>
        <dbReference type="ARBA" id="ARBA00022723"/>
    </source>
</evidence>
<protein>
    <recommendedName>
        <fullName evidence="6">Terpene synthase</fullName>
        <ecNumber evidence="6">4.2.3.-</ecNumber>
    </recommendedName>
</protein>
<accession>A0A067PWC7</accession>
<dbReference type="Proteomes" id="UP000027265">
    <property type="component" value="Unassembled WGS sequence"/>
</dbReference>
<keyword evidence="8" id="KW-1185">Reference proteome</keyword>
<keyword evidence="3 6" id="KW-0479">Metal-binding</keyword>